<accession>A0A3Q4EGF8</accession>
<dbReference type="VEuPathDB" id="HostDB:ENSMUSG00000003929"/>
<dbReference type="MGI" id="MGI:1890752">
    <property type="gene designation" value="Zfp81"/>
</dbReference>
<dbReference type="OrthoDB" id="9553195at2759"/>
<sequence>MALSSFSTSHMCVHWYGTIHWSIGNYQWPHPKRRMLLHPPAATHCQQLLSEGTSDL</sequence>
<gene>
    <name evidence="1 2" type="primary">Zfp81</name>
</gene>
<organism evidence="1 3">
    <name type="scientific">Mus musculus</name>
    <name type="common">Mouse</name>
    <dbReference type="NCBI Taxonomy" id="10090"/>
    <lineage>
        <taxon>Eukaryota</taxon>
        <taxon>Metazoa</taxon>
        <taxon>Chordata</taxon>
        <taxon>Craniata</taxon>
        <taxon>Vertebrata</taxon>
        <taxon>Euteleostomi</taxon>
        <taxon>Mammalia</taxon>
        <taxon>Eutheria</taxon>
        <taxon>Euarchontoglires</taxon>
        <taxon>Glires</taxon>
        <taxon>Rodentia</taxon>
        <taxon>Myomorpha</taxon>
        <taxon>Muroidea</taxon>
        <taxon>Muridae</taxon>
        <taxon>Murinae</taxon>
        <taxon>Mus</taxon>
        <taxon>Mus</taxon>
    </lineage>
</organism>
<evidence type="ECO:0000313" key="3">
    <source>
        <dbReference type="Proteomes" id="UP000000589"/>
    </source>
</evidence>
<dbReference type="AlphaFoldDB" id="A0A3Q4EGF8"/>
<dbReference type="Bgee" id="ENSMUSG00000003929">
    <property type="expression patterns" value="Expressed in undifferentiated genital tubercle and 210 other cell types or tissues"/>
</dbReference>
<reference evidence="1" key="4">
    <citation type="submission" date="2025-09" db="UniProtKB">
        <authorList>
            <consortium name="Ensembl"/>
        </authorList>
    </citation>
    <scope>IDENTIFICATION</scope>
    <source>
        <strain evidence="1">C57BL/6J</strain>
    </source>
</reference>
<evidence type="ECO:0000313" key="1">
    <source>
        <dbReference type="Ensembl" id="ENSMUSP00000157178.2"/>
    </source>
</evidence>
<dbReference type="Ensembl" id="ENSMUST00000235063.2">
    <property type="protein sequence ID" value="ENSMUSP00000157178.2"/>
    <property type="gene ID" value="ENSMUSG00000003929.12"/>
</dbReference>
<dbReference type="Proteomes" id="UP000000589">
    <property type="component" value="Chromosome 17"/>
</dbReference>
<dbReference type="GeneTree" id="ENSGT00950000182755"/>
<reference evidence="1 3" key="1">
    <citation type="journal article" date="2009" name="PLoS Biol.">
        <title>Lineage-specific biology revealed by a finished genome assembly of the mouse.</title>
        <authorList>
            <consortium name="Mouse Genome Sequencing Consortium"/>
            <person name="Church D.M."/>
            <person name="Goodstadt L."/>
            <person name="Hillier L.W."/>
            <person name="Zody M.C."/>
            <person name="Goldstein S."/>
            <person name="She X."/>
            <person name="Bult C.J."/>
            <person name="Agarwala R."/>
            <person name="Cherry J.L."/>
            <person name="DiCuccio M."/>
            <person name="Hlavina W."/>
            <person name="Kapustin Y."/>
            <person name="Meric P."/>
            <person name="Maglott D."/>
            <person name="Birtle Z."/>
            <person name="Marques A.C."/>
            <person name="Graves T."/>
            <person name="Zhou S."/>
            <person name="Teague B."/>
            <person name="Potamousis K."/>
            <person name="Churas C."/>
            <person name="Place M."/>
            <person name="Herschleb J."/>
            <person name="Runnheim R."/>
            <person name="Forrest D."/>
            <person name="Amos-Landgraf J."/>
            <person name="Schwartz D.C."/>
            <person name="Cheng Z."/>
            <person name="Lindblad-Toh K."/>
            <person name="Eichler E.E."/>
            <person name="Ponting C.P."/>
        </authorList>
    </citation>
    <scope>NUCLEOTIDE SEQUENCE [LARGE SCALE GENOMIC DNA]</scope>
    <source>
        <strain evidence="1 3">C57BL/6J</strain>
    </source>
</reference>
<evidence type="ECO:0000313" key="2">
    <source>
        <dbReference type="MGI" id="MGI:1890752"/>
    </source>
</evidence>
<protein>
    <submittedName>
        <fullName evidence="1">Zinc finger protein 81</fullName>
    </submittedName>
</protein>
<proteinExistence type="predicted"/>
<dbReference type="AGR" id="MGI:1890752"/>
<reference evidence="1 3" key="2">
    <citation type="journal article" date="2011" name="PLoS Biol.">
        <title>Modernizing reference genome assemblies.</title>
        <authorList>
            <person name="Church D.M."/>
            <person name="Schneider V.A."/>
            <person name="Graves T."/>
            <person name="Auger K."/>
            <person name="Cunningham F."/>
            <person name="Bouk N."/>
            <person name="Chen H.C."/>
            <person name="Agarwala R."/>
            <person name="McLaren W.M."/>
            <person name="Ritchie G.R."/>
            <person name="Albracht D."/>
            <person name="Kremitzki M."/>
            <person name="Rock S."/>
            <person name="Kotkiewicz H."/>
            <person name="Kremitzki C."/>
            <person name="Wollam A."/>
            <person name="Trani L."/>
            <person name="Fulton L."/>
            <person name="Fulton R."/>
            <person name="Matthews L."/>
            <person name="Whitehead S."/>
            <person name="Chow W."/>
            <person name="Torrance J."/>
            <person name="Dunn M."/>
            <person name="Harden G."/>
            <person name="Threadgold G."/>
            <person name="Wood J."/>
            <person name="Collins J."/>
            <person name="Heath P."/>
            <person name="Griffiths G."/>
            <person name="Pelan S."/>
            <person name="Grafham D."/>
            <person name="Eichler E.E."/>
            <person name="Weinstock G."/>
            <person name="Mardis E.R."/>
            <person name="Wilson R.K."/>
            <person name="Howe K."/>
            <person name="Flicek P."/>
            <person name="Hubbard T."/>
        </authorList>
    </citation>
    <scope>NUCLEOTIDE SEQUENCE [LARGE SCALE GENOMIC DNA]</scope>
    <source>
        <strain evidence="1 3">C57BL/6J</strain>
    </source>
</reference>
<dbReference type="ExpressionAtlas" id="A0A3Q4EGF8">
    <property type="expression patterns" value="baseline and differential"/>
</dbReference>
<keyword evidence="3" id="KW-1185">Reference proteome</keyword>
<reference evidence="1" key="3">
    <citation type="submission" date="2025-08" db="UniProtKB">
        <authorList>
            <consortium name="Ensembl"/>
        </authorList>
    </citation>
    <scope>IDENTIFICATION</scope>
    <source>
        <strain evidence="1">C57BL/6J</strain>
    </source>
</reference>
<name>A0A3Q4EGF8_MOUSE</name>